<keyword evidence="3" id="KW-0472">Membrane</keyword>
<dbReference type="PANTHER" id="PTHR24320">
    <property type="entry name" value="RETINOL DEHYDROGENASE"/>
    <property type="match status" value="1"/>
</dbReference>
<dbReference type="SUPFAM" id="SSF51735">
    <property type="entry name" value="NAD(P)-binding Rossmann-fold domains"/>
    <property type="match status" value="1"/>
</dbReference>
<sequence>MRILSKLWETLSFALQPEFWRMIVFWIWALLLSYFKALLLPNSRRYTRSSPPQLPHTASSSSPPPHFRPLCIITGATSGWELLLHMLFPRKASLSFLVNLLHLFSFGRSSQLLEETMREIKARNNTAQLKAFQVDLSSFISILKFKSSLEQWLLDSDMHSSVQLLVNDAGILATSHRLTVEGYDEVMATNYIGAFCLTKLLLPLLKNSPIPSRIVNVTSFTHRSVSSVQINKDVVAGKWLSGLKQYPFARVYEFSKLFVLLFSYELHQQLASNDESCQISVLGIFVLDLVGLLQSSENGISSILDAALAPPEISGVYFFGGKGRTIKSSKLSYNDRLRHELWTTSSDLFLQSQLATTEISLDFRM</sequence>
<evidence type="ECO:0000256" key="1">
    <source>
        <dbReference type="ARBA" id="ARBA00006484"/>
    </source>
</evidence>
<protein>
    <submittedName>
        <fullName evidence="4">Uncharacterized protein</fullName>
    </submittedName>
</protein>
<feature type="transmembrane region" description="Helical" evidence="3">
    <location>
        <begin position="20"/>
        <end position="39"/>
    </location>
</feature>
<comment type="caution">
    <text evidence="4">The sequence shown here is derived from an EMBL/GenBank/DDBJ whole genome shotgun (WGS) entry which is preliminary data.</text>
</comment>
<dbReference type="InterPro" id="IPR036291">
    <property type="entry name" value="NAD(P)-bd_dom_sf"/>
</dbReference>
<evidence type="ECO:0000256" key="2">
    <source>
        <dbReference type="ARBA" id="ARBA00023002"/>
    </source>
</evidence>
<evidence type="ECO:0000313" key="5">
    <source>
        <dbReference type="Proteomes" id="UP000525078"/>
    </source>
</evidence>
<reference evidence="4 5" key="1">
    <citation type="journal article" date="2020" name="bioRxiv">
        <title>Sequence and annotation of 42 cannabis genomes reveals extensive copy number variation in cannabinoid synthesis and pathogen resistance genes.</title>
        <authorList>
            <person name="Mckernan K.J."/>
            <person name="Helbert Y."/>
            <person name="Kane L.T."/>
            <person name="Ebling H."/>
            <person name="Zhang L."/>
            <person name="Liu B."/>
            <person name="Eaton Z."/>
            <person name="Mclaughlin S."/>
            <person name="Kingan S."/>
            <person name="Baybayan P."/>
            <person name="Concepcion G."/>
            <person name="Jordan M."/>
            <person name="Riva A."/>
            <person name="Barbazuk W."/>
            <person name="Harkins T."/>
        </authorList>
    </citation>
    <scope>NUCLEOTIDE SEQUENCE [LARGE SCALE GENOMIC DNA]</scope>
    <source>
        <strain evidence="5">cv. Jamaican Lion 4</strain>
        <tissue evidence="4">Leaf</tissue>
    </source>
</reference>
<dbReference type="InterPro" id="IPR002347">
    <property type="entry name" value="SDR_fam"/>
</dbReference>
<organism evidence="4 5">
    <name type="scientific">Cannabis sativa</name>
    <name type="common">Hemp</name>
    <name type="synonym">Marijuana</name>
    <dbReference type="NCBI Taxonomy" id="3483"/>
    <lineage>
        <taxon>Eukaryota</taxon>
        <taxon>Viridiplantae</taxon>
        <taxon>Streptophyta</taxon>
        <taxon>Embryophyta</taxon>
        <taxon>Tracheophyta</taxon>
        <taxon>Spermatophyta</taxon>
        <taxon>Magnoliopsida</taxon>
        <taxon>eudicotyledons</taxon>
        <taxon>Gunneridae</taxon>
        <taxon>Pentapetalae</taxon>
        <taxon>rosids</taxon>
        <taxon>fabids</taxon>
        <taxon>Rosales</taxon>
        <taxon>Cannabaceae</taxon>
        <taxon>Cannabis</taxon>
    </lineage>
</organism>
<accession>A0A7J6G281</accession>
<keyword evidence="2" id="KW-0560">Oxidoreductase</keyword>
<dbReference type="EMBL" id="JAATIP010000082">
    <property type="protein sequence ID" value="KAF4377105.1"/>
    <property type="molecule type" value="Genomic_DNA"/>
</dbReference>
<dbReference type="Pfam" id="PF00106">
    <property type="entry name" value="adh_short"/>
    <property type="match status" value="1"/>
</dbReference>
<keyword evidence="3" id="KW-1133">Transmembrane helix</keyword>
<name>A0A7J6G281_CANSA</name>
<evidence type="ECO:0000313" key="4">
    <source>
        <dbReference type="EMBL" id="KAF4377105.1"/>
    </source>
</evidence>
<dbReference type="AlphaFoldDB" id="A0A7J6G281"/>
<dbReference type="PANTHER" id="PTHR24320:SF227">
    <property type="entry name" value="RETINOL DEHYDROGENASE 11"/>
    <property type="match status" value="1"/>
</dbReference>
<proteinExistence type="inferred from homology"/>
<dbReference type="GO" id="GO:0016491">
    <property type="term" value="F:oxidoreductase activity"/>
    <property type="evidence" value="ECO:0007669"/>
    <property type="project" value="UniProtKB-KW"/>
</dbReference>
<dbReference type="Gene3D" id="3.40.50.720">
    <property type="entry name" value="NAD(P)-binding Rossmann-like Domain"/>
    <property type="match status" value="1"/>
</dbReference>
<comment type="similarity">
    <text evidence="1">Belongs to the short-chain dehydrogenases/reductases (SDR) family.</text>
</comment>
<gene>
    <name evidence="4" type="ORF">F8388_017509</name>
</gene>
<evidence type="ECO:0000256" key="3">
    <source>
        <dbReference type="SAM" id="Phobius"/>
    </source>
</evidence>
<dbReference type="Proteomes" id="UP000525078">
    <property type="component" value="Unassembled WGS sequence"/>
</dbReference>
<keyword evidence="3" id="KW-0812">Transmembrane</keyword>